<dbReference type="Proteomes" id="UP001178461">
    <property type="component" value="Chromosome 8"/>
</dbReference>
<evidence type="ECO:0000259" key="15">
    <source>
        <dbReference type="PROSITE" id="PS50805"/>
    </source>
</evidence>
<dbReference type="SUPFAM" id="SSF109640">
    <property type="entry name" value="KRAB domain (Kruppel-associated box)"/>
    <property type="match status" value="1"/>
</dbReference>
<evidence type="ECO:0000313" key="16">
    <source>
        <dbReference type="EMBL" id="CAI5780788.1"/>
    </source>
</evidence>
<dbReference type="SMART" id="SM00355">
    <property type="entry name" value="ZnF_C2H2"/>
    <property type="match status" value="7"/>
</dbReference>
<evidence type="ECO:0000256" key="10">
    <source>
        <dbReference type="ARBA" id="ARBA00023242"/>
    </source>
</evidence>
<evidence type="ECO:0000256" key="2">
    <source>
        <dbReference type="ARBA" id="ARBA00006991"/>
    </source>
</evidence>
<dbReference type="InterPro" id="IPR036236">
    <property type="entry name" value="Znf_C2H2_sf"/>
</dbReference>
<evidence type="ECO:0000256" key="1">
    <source>
        <dbReference type="ARBA" id="ARBA00004123"/>
    </source>
</evidence>
<dbReference type="PANTHER" id="PTHR24394:SF48">
    <property type="entry name" value="ZINC FINGER PROTEIN 771"/>
    <property type="match status" value="1"/>
</dbReference>
<keyword evidence="8" id="KW-0238">DNA-binding</keyword>
<dbReference type="Pfam" id="PF02023">
    <property type="entry name" value="SCAN"/>
    <property type="match status" value="1"/>
</dbReference>
<feature type="domain" description="C2H2-type" evidence="13">
    <location>
        <begin position="344"/>
        <end position="371"/>
    </location>
</feature>
<evidence type="ECO:0000256" key="3">
    <source>
        <dbReference type="ARBA" id="ARBA00022723"/>
    </source>
</evidence>
<dbReference type="GO" id="GO:0008270">
    <property type="term" value="F:zinc ion binding"/>
    <property type="evidence" value="ECO:0007669"/>
    <property type="project" value="UniProtKB-KW"/>
</dbReference>
<organism evidence="16 17">
    <name type="scientific">Podarcis lilfordi</name>
    <name type="common">Lilford's wall lizard</name>
    <dbReference type="NCBI Taxonomy" id="74358"/>
    <lineage>
        <taxon>Eukaryota</taxon>
        <taxon>Metazoa</taxon>
        <taxon>Chordata</taxon>
        <taxon>Craniata</taxon>
        <taxon>Vertebrata</taxon>
        <taxon>Euteleostomi</taxon>
        <taxon>Lepidosauria</taxon>
        <taxon>Squamata</taxon>
        <taxon>Bifurcata</taxon>
        <taxon>Unidentata</taxon>
        <taxon>Episquamata</taxon>
        <taxon>Laterata</taxon>
        <taxon>Lacertibaenia</taxon>
        <taxon>Lacertidae</taxon>
        <taxon>Podarcis</taxon>
    </lineage>
</organism>
<feature type="domain" description="C2H2-type" evidence="13">
    <location>
        <begin position="456"/>
        <end position="483"/>
    </location>
</feature>
<sequence length="524" mass="59761">MDEQDSAGPEAGRGHFIQTLSQRIIWGNSVQRILGEEDTLRSDVQSQQLGRLCYQEAKGPREVCNRLYRLCRQWLKPETHTKAEMLDLVILEQFLAVLPPEMESWVRECGAETSSQAVALAEGFLLSQAEERKQAEQQGKDQFPEMGPDSSEVERTPLDSRERQLGNGTTPARPVCPSFLGGEGEAAPVEPEQGPVCFEDVAVHFTGEEWALLDPDLRALHKEVTEENRGMLDSLVAGGDELELKNEGDHDKIHRVGKSYPYSECRGSFSQSSHSTSNQRNPLEKKPYQCLECGKSFSHRNKFTVHQRIHTGEKPYQCQECGKSFSQSGALTSHYRIHTGEKPYHCLECGKSFIQQGQLTVHQRIHTGEKPYQCLECRKRFRISSQLTVHQRSHRGEKLYQCLECGKRFSQSSRLIVHHRIHSGGKPYQCLQCGKRFTWRISFTSHQRILTGNKTYHCLECGKSFNHQGHLTIHQRIHKGEKPYQCLECEKSFSKQGQLLYIKEFIQGKNHISAWNVERASLGK</sequence>
<evidence type="ECO:0000256" key="11">
    <source>
        <dbReference type="PROSITE-ProRule" id="PRU00042"/>
    </source>
</evidence>
<dbReference type="GO" id="GO:0005634">
    <property type="term" value="C:nucleus"/>
    <property type="evidence" value="ECO:0007669"/>
    <property type="project" value="UniProtKB-SubCell"/>
</dbReference>
<keyword evidence="9" id="KW-0804">Transcription</keyword>
<dbReference type="InterPro" id="IPR003309">
    <property type="entry name" value="SCAN_dom"/>
</dbReference>
<dbReference type="FunFam" id="3.30.160.60:FF:000176">
    <property type="entry name" value="zinc finger protein 70"/>
    <property type="match status" value="1"/>
</dbReference>
<feature type="domain" description="C2H2-type" evidence="13">
    <location>
        <begin position="288"/>
        <end position="315"/>
    </location>
</feature>
<comment type="subcellular location">
    <subcellularLocation>
        <location evidence="1">Nucleus</location>
    </subcellularLocation>
</comment>
<dbReference type="Gene3D" id="3.30.160.60">
    <property type="entry name" value="Classic Zinc Finger"/>
    <property type="match status" value="8"/>
</dbReference>
<evidence type="ECO:0000259" key="13">
    <source>
        <dbReference type="PROSITE" id="PS50157"/>
    </source>
</evidence>
<feature type="domain" description="C2H2-type" evidence="13">
    <location>
        <begin position="372"/>
        <end position="399"/>
    </location>
</feature>
<dbReference type="GO" id="GO:0000981">
    <property type="term" value="F:DNA-binding transcription factor activity, RNA polymerase II-specific"/>
    <property type="evidence" value="ECO:0007669"/>
    <property type="project" value="TreeGrafter"/>
</dbReference>
<evidence type="ECO:0000256" key="9">
    <source>
        <dbReference type="ARBA" id="ARBA00023163"/>
    </source>
</evidence>
<feature type="domain" description="C2H2-type" evidence="13">
    <location>
        <begin position="428"/>
        <end position="455"/>
    </location>
</feature>
<protein>
    <submittedName>
        <fullName evidence="16">Finger 883-like</fullName>
    </submittedName>
</protein>
<dbReference type="InterPro" id="IPR038269">
    <property type="entry name" value="SCAN_sf"/>
</dbReference>
<dbReference type="SUPFAM" id="SSF57667">
    <property type="entry name" value="beta-beta-alpha zinc fingers"/>
    <property type="match status" value="5"/>
</dbReference>
<dbReference type="EMBL" id="OX395133">
    <property type="protein sequence ID" value="CAI5780788.1"/>
    <property type="molecule type" value="Genomic_DNA"/>
</dbReference>
<feature type="compositionally biased region" description="Basic and acidic residues" evidence="12">
    <location>
        <begin position="131"/>
        <end position="143"/>
    </location>
</feature>
<name>A0AA35PCZ3_9SAUR</name>
<reference evidence="16" key="1">
    <citation type="submission" date="2022-12" db="EMBL/GenBank/DDBJ databases">
        <authorList>
            <person name="Alioto T."/>
            <person name="Alioto T."/>
            <person name="Gomez Garrido J."/>
        </authorList>
    </citation>
    <scope>NUCLEOTIDE SEQUENCE</scope>
</reference>
<keyword evidence="10" id="KW-0539">Nucleus</keyword>
<feature type="domain" description="KRAB" evidence="15">
    <location>
        <begin position="196"/>
        <end position="275"/>
    </location>
</feature>
<dbReference type="PROSITE" id="PS00028">
    <property type="entry name" value="ZINC_FINGER_C2H2_1"/>
    <property type="match status" value="6"/>
</dbReference>
<evidence type="ECO:0000259" key="14">
    <source>
        <dbReference type="PROSITE" id="PS50804"/>
    </source>
</evidence>
<dbReference type="GO" id="GO:0003677">
    <property type="term" value="F:DNA binding"/>
    <property type="evidence" value="ECO:0007669"/>
    <property type="project" value="UniProtKB-KW"/>
</dbReference>
<dbReference type="PROSITE" id="PS50157">
    <property type="entry name" value="ZINC_FINGER_C2H2_2"/>
    <property type="match status" value="7"/>
</dbReference>
<dbReference type="Gene3D" id="6.10.140.140">
    <property type="match status" value="1"/>
</dbReference>
<gene>
    <name evidence="16" type="ORF">PODLI_1B041889</name>
</gene>
<comment type="similarity">
    <text evidence="2">Belongs to the krueppel C2H2-type zinc-finger protein family.</text>
</comment>
<dbReference type="SMART" id="SM00349">
    <property type="entry name" value="KRAB"/>
    <property type="match status" value="1"/>
</dbReference>
<keyword evidence="5 11" id="KW-0863">Zinc-finger</keyword>
<dbReference type="InterPro" id="IPR001909">
    <property type="entry name" value="KRAB"/>
</dbReference>
<dbReference type="FunFam" id="3.30.160.60:FF:001430">
    <property type="entry name" value="Uncharacterized protein"/>
    <property type="match status" value="1"/>
</dbReference>
<keyword evidence="17" id="KW-1185">Reference proteome</keyword>
<evidence type="ECO:0000256" key="4">
    <source>
        <dbReference type="ARBA" id="ARBA00022737"/>
    </source>
</evidence>
<feature type="domain" description="C2H2-type" evidence="13">
    <location>
        <begin position="400"/>
        <end position="427"/>
    </location>
</feature>
<accession>A0AA35PCZ3</accession>
<dbReference type="PROSITE" id="PS50805">
    <property type="entry name" value="KRAB"/>
    <property type="match status" value="1"/>
</dbReference>
<dbReference type="SUPFAM" id="SSF47353">
    <property type="entry name" value="Retrovirus capsid dimerization domain-like"/>
    <property type="match status" value="1"/>
</dbReference>
<keyword evidence="6" id="KW-0862">Zinc</keyword>
<dbReference type="CDD" id="cd07765">
    <property type="entry name" value="KRAB_A-box"/>
    <property type="match status" value="1"/>
</dbReference>
<feature type="compositionally biased region" description="Basic and acidic residues" evidence="12">
    <location>
        <begin position="152"/>
        <end position="164"/>
    </location>
</feature>
<dbReference type="FunFam" id="3.30.160.60:FF:000218">
    <property type="entry name" value="Zinc finger protein 10"/>
    <property type="match status" value="1"/>
</dbReference>
<evidence type="ECO:0000313" key="17">
    <source>
        <dbReference type="Proteomes" id="UP001178461"/>
    </source>
</evidence>
<feature type="domain" description="C2H2-type" evidence="13">
    <location>
        <begin position="316"/>
        <end position="343"/>
    </location>
</feature>
<proteinExistence type="inferred from homology"/>
<dbReference type="AlphaFoldDB" id="A0AA35PCZ3"/>
<dbReference type="PROSITE" id="PS50804">
    <property type="entry name" value="SCAN_BOX"/>
    <property type="match status" value="1"/>
</dbReference>
<evidence type="ECO:0000256" key="12">
    <source>
        <dbReference type="SAM" id="MobiDB-lite"/>
    </source>
</evidence>
<dbReference type="Gene3D" id="1.10.4020.10">
    <property type="entry name" value="DNA breaking-rejoining enzymes"/>
    <property type="match status" value="1"/>
</dbReference>
<evidence type="ECO:0000256" key="8">
    <source>
        <dbReference type="ARBA" id="ARBA00023125"/>
    </source>
</evidence>
<dbReference type="SMART" id="SM00431">
    <property type="entry name" value="SCAN"/>
    <property type="match status" value="1"/>
</dbReference>
<feature type="domain" description="SCAN box" evidence="14">
    <location>
        <begin position="47"/>
        <end position="124"/>
    </location>
</feature>
<dbReference type="Pfam" id="PF00096">
    <property type="entry name" value="zf-C2H2"/>
    <property type="match status" value="6"/>
</dbReference>
<evidence type="ECO:0000256" key="6">
    <source>
        <dbReference type="ARBA" id="ARBA00022833"/>
    </source>
</evidence>
<dbReference type="CDD" id="cd07936">
    <property type="entry name" value="SCAN"/>
    <property type="match status" value="1"/>
</dbReference>
<keyword evidence="3" id="KW-0479">Metal-binding</keyword>
<dbReference type="FunFam" id="3.30.160.60:FF:002343">
    <property type="entry name" value="Zinc finger protein 33A"/>
    <property type="match status" value="4"/>
</dbReference>
<dbReference type="Pfam" id="PF01352">
    <property type="entry name" value="KRAB"/>
    <property type="match status" value="1"/>
</dbReference>
<dbReference type="InterPro" id="IPR036051">
    <property type="entry name" value="KRAB_dom_sf"/>
</dbReference>
<dbReference type="InterPro" id="IPR013087">
    <property type="entry name" value="Znf_C2H2_type"/>
</dbReference>
<feature type="region of interest" description="Disordered" evidence="12">
    <location>
        <begin position="131"/>
        <end position="174"/>
    </location>
</feature>
<dbReference type="PANTHER" id="PTHR24394">
    <property type="entry name" value="ZINC FINGER PROTEIN"/>
    <property type="match status" value="1"/>
</dbReference>
<evidence type="ECO:0000256" key="7">
    <source>
        <dbReference type="ARBA" id="ARBA00023015"/>
    </source>
</evidence>
<dbReference type="FunFam" id="1.10.4020.10:FF:000005">
    <property type="entry name" value="Uncharacterized protein"/>
    <property type="match status" value="1"/>
</dbReference>
<dbReference type="FunFam" id="3.30.160.60:FF:001343">
    <property type="entry name" value="Zinc finger protein 568"/>
    <property type="match status" value="1"/>
</dbReference>
<keyword evidence="7" id="KW-0805">Transcription regulation</keyword>
<keyword evidence="4" id="KW-0677">Repeat</keyword>
<evidence type="ECO:0000256" key="5">
    <source>
        <dbReference type="ARBA" id="ARBA00022771"/>
    </source>
</evidence>